<organism evidence="1 2">
    <name type="scientific">Trichoderma longibrachiatum ATCC 18648</name>
    <dbReference type="NCBI Taxonomy" id="983965"/>
    <lineage>
        <taxon>Eukaryota</taxon>
        <taxon>Fungi</taxon>
        <taxon>Dikarya</taxon>
        <taxon>Ascomycota</taxon>
        <taxon>Pezizomycotina</taxon>
        <taxon>Sordariomycetes</taxon>
        <taxon>Hypocreomycetidae</taxon>
        <taxon>Hypocreales</taxon>
        <taxon>Hypocreaceae</taxon>
        <taxon>Trichoderma</taxon>
    </lineage>
</organism>
<reference evidence="1 2" key="1">
    <citation type="submission" date="2016-07" db="EMBL/GenBank/DDBJ databases">
        <title>Multiple horizontal gene transfer events from other fungi enriched the ability of initially mycotrophic Trichoderma (Ascomycota) to feed on dead plant biomass.</title>
        <authorList>
            <consortium name="DOE Joint Genome Institute"/>
            <person name="Aerts A."/>
            <person name="Atanasova L."/>
            <person name="Chenthamara K."/>
            <person name="Zhang J."/>
            <person name="Grujic M."/>
            <person name="Henrissat B."/>
            <person name="Kuo A."/>
            <person name="Salamov A."/>
            <person name="Lipzen A."/>
            <person name="Labutti K."/>
            <person name="Barry K."/>
            <person name="Miao Y."/>
            <person name="Rahimi M.J."/>
            <person name="Shen Q."/>
            <person name="Grigoriev I.V."/>
            <person name="Kubicek C.P."/>
            <person name="Druzhinina I.S."/>
        </authorList>
    </citation>
    <scope>NUCLEOTIDE SEQUENCE [LARGE SCALE GENOMIC DNA]</scope>
    <source>
        <strain evidence="1 2">ATCC 18648</strain>
    </source>
</reference>
<evidence type="ECO:0000313" key="1">
    <source>
        <dbReference type="EMBL" id="PTB81687.1"/>
    </source>
</evidence>
<dbReference type="EMBL" id="KZ679126">
    <property type="protein sequence ID" value="PTB81687.1"/>
    <property type="molecule type" value="Genomic_DNA"/>
</dbReference>
<accession>A0A2T4CJC6</accession>
<keyword evidence="2" id="KW-1185">Reference proteome</keyword>
<dbReference type="AlphaFoldDB" id="A0A2T4CJC6"/>
<protein>
    <submittedName>
        <fullName evidence="1">Uncharacterized protein</fullName>
    </submittedName>
</protein>
<sequence length="202" mass="21932">MTDLDCPNASDHAACLPACLPVIHRISDLGRTGLLARSYSYAPCLAGSRHGWRRKISAVGNNERSLEYEARCSVALTEVCLNVCFSSETLTRSPIGPAGEVMRTADSELDIKHSAALLGNCLPGDGSNALVLRLRDMSNERCRDASDETRGDEVAVQADVRSAVELSRREPCVNRCVPLEGRTDVTCRRPTLPIVRQLPGQV</sequence>
<dbReference type="Proteomes" id="UP000240760">
    <property type="component" value="Unassembled WGS sequence"/>
</dbReference>
<proteinExistence type="predicted"/>
<gene>
    <name evidence="1" type="ORF">M440DRAFT_1021826</name>
</gene>
<name>A0A2T4CJC6_TRILO</name>
<evidence type="ECO:0000313" key="2">
    <source>
        <dbReference type="Proteomes" id="UP000240760"/>
    </source>
</evidence>